<dbReference type="RefSeq" id="WP_015924189.1">
    <property type="nucleotide sequence ID" value="NC_011898.1"/>
</dbReference>
<dbReference type="OrthoDB" id="9783671at2"/>
<gene>
    <name evidence="1" type="ordered locus">Ccel_0639</name>
</gene>
<dbReference type="Pfam" id="PF20903">
    <property type="entry name" value="SPL"/>
    <property type="match status" value="1"/>
</dbReference>
<protein>
    <submittedName>
        <fullName evidence="1">DNA repair photolyase-like protein</fullName>
    </submittedName>
</protein>
<keyword evidence="1" id="KW-0456">Lyase</keyword>
<dbReference type="HOGENOM" id="CLU_030330_0_0_9"/>
<sequence>MSKLLQKSGKNLFNTIYVEEQAYDYTITRMVLEKYPDIPVITIRNYKDIFNRGNQHFELQKNRQSLILAVKGSPFLYNGPHVCQDFGYSDFYYTSFLLNCIFDCEYCYLQGMYPSANIVAFVNINDFKNEIKNILDGKRAYLAVSYDTDLIGFHNVIPYWDFFHDFFAEHPNINAEIRTKSANEMFYSEFSPAENIVIAFSMAPQEIIQKYERLTPPLTARIKAVKTAISKGFKVRLCLDPVILNSGSEKLYPPFFRNLFTEINPDELKDVGYGFFRMSKDFFKRIENQKRSSELFAEEYSVNHDIVSYPHELSKTVMTRHLSVLEEYLPKEKIFTL</sequence>
<dbReference type="Proteomes" id="UP000001349">
    <property type="component" value="Chromosome"/>
</dbReference>
<dbReference type="EMBL" id="CP001348">
    <property type="protein sequence ID" value="ACL75020.1"/>
    <property type="molecule type" value="Genomic_DNA"/>
</dbReference>
<keyword evidence="2" id="KW-1185">Reference proteome</keyword>
<reference evidence="1 2" key="1">
    <citation type="submission" date="2009-01" db="EMBL/GenBank/DDBJ databases">
        <title>Complete sequence of Clostridium cellulolyticum H10.</title>
        <authorList>
            <consortium name="US DOE Joint Genome Institute"/>
            <person name="Lucas S."/>
            <person name="Copeland A."/>
            <person name="Lapidus A."/>
            <person name="Glavina del Rio T."/>
            <person name="Dalin E."/>
            <person name="Tice H."/>
            <person name="Bruce D."/>
            <person name="Goodwin L."/>
            <person name="Pitluck S."/>
            <person name="Chertkov O."/>
            <person name="Saunders E."/>
            <person name="Brettin T."/>
            <person name="Detter J.C."/>
            <person name="Han C."/>
            <person name="Larimer F."/>
            <person name="Land M."/>
            <person name="Hauser L."/>
            <person name="Kyrpides N."/>
            <person name="Ivanova N."/>
            <person name="Zhou J."/>
            <person name="Richardson P."/>
        </authorList>
    </citation>
    <scope>NUCLEOTIDE SEQUENCE [LARGE SCALE GENOMIC DNA]</scope>
    <source>
        <strain evidence="2">ATCC 35319 / DSM 5812 / JCM 6584 / H10</strain>
    </source>
</reference>
<name>B8I796_RUMCH</name>
<dbReference type="InterPro" id="IPR049539">
    <property type="entry name" value="SPL"/>
</dbReference>
<dbReference type="Gene3D" id="3.80.30.30">
    <property type="match status" value="1"/>
</dbReference>
<evidence type="ECO:0000313" key="2">
    <source>
        <dbReference type="Proteomes" id="UP000001349"/>
    </source>
</evidence>
<dbReference type="GO" id="GO:0042601">
    <property type="term" value="C:endospore-forming forespore"/>
    <property type="evidence" value="ECO:0007669"/>
    <property type="project" value="TreeGrafter"/>
</dbReference>
<evidence type="ECO:0000313" key="1">
    <source>
        <dbReference type="EMBL" id="ACL75020.1"/>
    </source>
</evidence>
<dbReference type="PANTHER" id="PTHR37822:SF2">
    <property type="entry name" value="SPORE PHOTOPRODUCT LYASE"/>
    <property type="match status" value="1"/>
</dbReference>
<dbReference type="GO" id="GO:0003913">
    <property type="term" value="F:DNA photolyase activity"/>
    <property type="evidence" value="ECO:0007669"/>
    <property type="project" value="TreeGrafter"/>
</dbReference>
<dbReference type="eggNOG" id="COG1533">
    <property type="taxonomic scope" value="Bacteria"/>
</dbReference>
<dbReference type="Gene3D" id="3.40.50.12110">
    <property type="match status" value="1"/>
</dbReference>
<proteinExistence type="predicted"/>
<dbReference type="STRING" id="394503.Ccel_0639"/>
<accession>B8I796</accession>
<dbReference type="GO" id="GO:1904047">
    <property type="term" value="F:S-adenosyl-L-methionine binding"/>
    <property type="evidence" value="ECO:0007669"/>
    <property type="project" value="TreeGrafter"/>
</dbReference>
<dbReference type="KEGG" id="cce:Ccel_0639"/>
<organism evidence="1 2">
    <name type="scientific">Ruminiclostridium cellulolyticum (strain ATCC 35319 / DSM 5812 / JCM 6584 / H10)</name>
    <name type="common">Clostridium cellulolyticum</name>
    <dbReference type="NCBI Taxonomy" id="394503"/>
    <lineage>
        <taxon>Bacteria</taxon>
        <taxon>Bacillati</taxon>
        <taxon>Bacillota</taxon>
        <taxon>Clostridia</taxon>
        <taxon>Eubacteriales</taxon>
        <taxon>Oscillospiraceae</taxon>
        <taxon>Ruminiclostridium</taxon>
    </lineage>
</organism>
<dbReference type="PANTHER" id="PTHR37822">
    <property type="entry name" value="SPORE PHOTOPRODUCT LYASE-RELATED"/>
    <property type="match status" value="1"/>
</dbReference>
<dbReference type="GO" id="GO:0051539">
    <property type="term" value="F:4 iron, 4 sulfur cluster binding"/>
    <property type="evidence" value="ECO:0007669"/>
    <property type="project" value="TreeGrafter"/>
</dbReference>
<dbReference type="AlphaFoldDB" id="B8I796"/>